<evidence type="ECO:0000256" key="10">
    <source>
        <dbReference type="RuleBase" id="RU361143"/>
    </source>
</evidence>
<keyword evidence="11" id="KW-0808">Transferase</keyword>
<accession>A0A8H6K889</accession>
<feature type="signal peptide" evidence="10">
    <location>
        <begin position="1"/>
        <end position="24"/>
    </location>
</feature>
<keyword evidence="8 10" id="KW-1133">Transmembrane helix</keyword>
<dbReference type="EMBL" id="WIGM01000391">
    <property type="protein sequence ID" value="KAF6826709.1"/>
    <property type="molecule type" value="Genomic_DNA"/>
</dbReference>
<evidence type="ECO:0000256" key="8">
    <source>
        <dbReference type="ARBA" id="ARBA00022989"/>
    </source>
</evidence>
<feature type="transmembrane region" description="Helical" evidence="10">
    <location>
        <begin position="471"/>
        <end position="490"/>
    </location>
</feature>
<dbReference type="GO" id="GO:0018279">
    <property type="term" value="P:protein N-linked glycosylation via asparagine"/>
    <property type="evidence" value="ECO:0007669"/>
    <property type="project" value="TreeGrafter"/>
</dbReference>
<dbReference type="UniPathway" id="UPA00378"/>
<reference evidence="11" key="1">
    <citation type="journal article" date="2020" name="Phytopathology">
        <title>Genome Sequence Resources of Colletotrichum truncatum, C. plurivorum, C. musicola, and C. sojae: Four Species Pathogenic to Soybean (Glycine max).</title>
        <authorList>
            <person name="Rogerio F."/>
            <person name="Boufleur T.R."/>
            <person name="Ciampi-Guillardi M."/>
            <person name="Sukno S.A."/>
            <person name="Thon M.R."/>
            <person name="Massola Junior N.S."/>
            <person name="Baroncelli R."/>
        </authorList>
    </citation>
    <scope>NUCLEOTIDE SEQUENCE</scope>
    <source>
        <strain evidence="11">LFN0074</strain>
    </source>
</reference>
<evidence type="ECO:0000313" key="12">
    <source>
        <dbReference type="Proteomes" id="UP000639643"/>
    </source>
</evidence>
<evidence type="ECO:0000256" key="9">
    <source>
        <dbReference type="ARBA" id="ARBA00023136"/>
    </source>
</evidence>
<evidence type="ECO:0000313" key="11">
    <source>
        <dbReference type="EMBL" id="KAF6826709.1"/>
    </source>
</evidence>
<keyword evidence="12" id="KW-1185">Reference proteome</keyword>
<proteinExistence type="inferred from homology"/>
<dbReference type="Proteomes" id="UP000639643">
    <property type="component" value="Unassembled WGS sequence"/>
</dbReference>
<dbReference type="GO" id="GO:0016740">
    <property type="term" value="F:transferase activity"/>
    <property type="evidence" value="ECO:0007669"/>
    <property type="project" value="UniProtKB-KW"/>
</dbReference>
<gene>
    <name evidence="11" type="ORF">CMUS01_09323</name>
</gene>
<comment type="similarity">
    <text evidence="4 10">Belongs to the OST1 family.</text>
</comment>
<keyword evidence="7 10" id="KW-0256">Endoplasmic reticulum</keyword>
<keyword evidence="6 10" id="KW-0732">Signal</keyword>
<evidence type="ECO:0000256" key="3">
    <source>
        <dbReference type="ARBA" id="ARBA00004922"/>
    </source>
</evidence>
<dbReference type="OrthoDB" id="310030at2759"/>
<keyword evidence="9 10" id="KW-0472">Membrane</keyword>
<evidence type="ECO:0000256" key="7">
    <source>
        <dbReference type="ARBA" id="ARBA00022824"/>
    </source>
</evidence>
<comment type="subunit">
    <text evidence="10">Component of the oligosaccharyltransferase (OST) complex.</text>
</comment>
<dbReference type="PANTHER" id="PTHR21049:SF0">
    <property type="entry name" value="DOLICHYL-DIPHOSPHOOLIGOSACCHARIDE--PROTEIN GLYCOSYLTRANSFERASE SUBUNIT 1"/>
    <property type="match status" value="1"/>
</dbReference>
<dbReference type="AlphaFoldDB" id="A0A8H6K889"/>
<dbReference type="PANTHER" id="PTHR21049">
    <property type="entry name" value="RIBOPHORIN I"/>
    <property type="match status" value="1"/>
</dbReference>
<evidence type="ECO:0000256" key="1">
    <source>
        <dbReference type="ARBA" id="ARBA00002791"/>
    </source>
</evidence>
<sequence>MRAFAIAAGLLSLLSPMVASSAAADKVSKEQLSTFKPPQVFKNANLVHIVSLEKNYVKETINVLIENVDKQAQDEYYLPFTTDQMSRIGGFEAKDKKDPEAGPFAVDAVEYDPARLTTDRSEIQYYKITLPTPLKAGSQQTLTISYFFLKAYGPLPASIAQDESQFLTYDFSVYAPSAYVTTKQKTEVKAHSSNIPDYTKLPGSGDVKEFPQKAGSKLTYGPFDEKPAGAVSPAQVRFEFTKPVTHVATLDRDIEVSHWGGNVAFEERYELYHRGANLSKLFNRVKWAQAQYYNPNTYALKELRFPLKVGSADAYFTDAIGNVSTSRFRTNKREALLEIKPRYPVFGGWKYPFTIGWNSDAKNFVRIVERSGKYVLKVPFLEGPKQAEGVEYGKVNLRILLPEGATNVKFYTSIPQSSITESTVGVHKTFLDTIGRTSVTIKANNLVDEFRDREVFVTYEYSVATALRKPLIVFVSMTLVFVAAWVVGGLNPSIAKKE</sequence>
<protein>
    <recommendedName>
        <fullName evidence="10">Dolichyl-diphosphooligosaccharide--protein glycosyltransferase subunit 1</fullName>
    </recommendedName>
</protein>
<evidence type="ECO:0000256" key="2">
    <source>
        <dbReference type="ARBA" id="ARBA00004115"/>
    </source>
</evidence>
<comment type="subcellular location">
    <subcellularLocation>
        <location evidence="2 10">Endoplasmic reticulum membrane</location>
        <topology evidence="2 10">Single-pass type I membrane protein</topology>
    </subcellularLocation>
</comment>
<evidence type="ECO:0000256" key="6">
    <source>
        <dbReference type="ARBA" id="ARBA00022729"/>
    </source>
</evidence>
<comment type="function">
    <text evidence="1 10">Subunit of the oligosaccharyl transferase (OST) complex that catalyzes the initial transfer of a defined glycan (Glc(3)Man(9)GlcNAc(2) in eukaryotes) from the lipid carrier dolichol-pyrophosphate to an asparagine residue within an Asn-X-Ser/Thr consensus motif in nascent polypeptide chains, the first step in protein N-glycosylation. N-glycosylation occurs cotranslationally and the complex associates with the Sec61 complex at the channel-forming translocon complex that mediates protein translocation across the endoplasmic reticulum (ER). All subunits are required for a maximal enzyme activity.</text>
</comment>
<dbReference type="InterPro" id="IPR007676">
    <property type="entry name" value="Ribophorin_I"/>
</dbReference>
<comment type="caution">
    <text evidence="11">The sequence shown here is derived from an EMBL/GenBank/DDBJ whole genome shotgun (WGS) entry which is preliminary data.</text>
</comment>
<evidence type="ECO:0000256" key="4">
    <source>
        <dbReference type="ARBA" id="ARBA00008905"/>
    </source>
</evidence>
<dbReference type="Pfam" id="PF04597">
    <property type="entry name" value="Ribophorin_I"/>
    <property type="match status" value="1"/>
</dbReference>
<name>A0A8H6K889_9PEZI</name>
<comment type="pathway">
    <text evidence="3 10">Protein modification; protein glycosylation.</text>
</comment>
<evidence type="ECO:0000256" key="5">
    <source>
        <dbReference type="ARBA" id="ARBA00022692"/>
    </source>
</evidence>
<organism evidence="11 12">
    <name type="scientific">Colletotrichum musicola</name>
    <dbReference type="NCBI Taxonomy" id="2175873"/>
    <lineage>
        <taxon>Eukaryota</taxon>
        <taxon>Fungi</taxon>
        <taxon>Dikarya</taxon>
        <taxon>Ascomycota</taxon>
        <taxon>Pezizomycotina</taxon>
        <taxon>Sordariomycetes</taxon>
        <taxon>Hypocreomycetidae</taxon>
        <taxon>Glomerellales</taxon>
        <taxon>Glomerellaceae</taxon>
        <taxon>Colletotrichum</taxon>
        <taxon>Colletotrichum orchidearum species complex</taxon>
    </lineage>
</organism>
<feature type="chain" id="PRO_5034988090" description="Dolichyl-diphosphooligosaccharide--protein glycosyltransferase subunit 1" evidence="10">
    <location>
        <begin position="25"/>
        <end position="498"/>
    </location>
</feature>
<dbReference type="GO" id="GO:0008250">
    <property type="term" value="C:oligosaccharyltransferase complex"/>
    <property type="evidence" value="ECO:0007669"/>
    <property type="project" value="UniProtKB-UniRule"/>
</dbReference>
<keyword evidence="5 10" id="KW-0812">Transmembrane</keyword>